<gene>
    <name evidence="10" type="ORF">FM104_12935</name>
</gene>
<dbReference type="PROSITE" id="PS50928">
    <property type="entry name" value="ABC_TM1"/>
    <property type="match status" value="1"/>
</dbReference>
<evidence type="ECO:0000256" key="5">
    <source>
        <dbReference type="ARBA" id="ARBA00022989"/>
    </source>
</evidence>
<feature type="region of interest" description="Disordered" evidence="8">
    <location>
        <begin position="1"/>
        <end position="33"/>
    </location>
</feature>
<keyword evidence="11" id="KW-1185">Reference proteome</keyword>
<feature type="transmembrane region" description="Helical" evidence="7">
    <location>
        <begin position="295"/>
        <end position="318"/>
    </location>
</feature>
<dbReference type="PANTHER" id="PTHR43005:SF1">
    <property type="entry name" value="SPERMIDINE_PUTRESCINE TRANSPORT SYSTEM PERMEASE PROTEIN"/>
    <property type="match status" value="1"/>
</dbReference>
<feature type="compositionally biased region" description="Basic and acidic residues" evidence="8">
    <location>
        <begin position="1"/>
        <end position="21"/>
    </location>
</feature>
<dbReference type="AlphaFoldDB" id="A0A1R4KHJ2"/>
<comment type="subcellular location">
    <subcellularLocation>
        <location evidence="1 7">Cell membrane</location>
        <topology evidence="1 7">Multi-pass membrane protein</topology>
    </subcellularLocation>
</comment>
<evidence type="ECO:0000256" key="4">
    <source>
        <dbReference type="ARBA" id="ARBA00022692"/>
    </source>
</evidence>
<evidence type="ECO:0000259" key="9">
    <source>
        <dbReference type="PROSITE" id="PS50928"/>
    </source>
</evidence>
<evidence type="ECO:0000256" key="8">
    <source>
        <dbReference type="SAM" id="MobiDB-lite"/>
    </source>
</evidence>
<dbReference type="Proteomes" id="UP000196320">
    <property type="component" value="Unassembled WGS sequence"/>
</dbReference>
<evidence type="ECO:0000313" key="11">
    <source>
        <dbReference type="Proteomes" id="UP000196320"/>
    </source>
</evidence>
<evidence type="ECO:0000256" key="3">
    <source>
        <dbReference type="ARBA" id="ARBA00022475"/>
    </source>
</evidence>
<reference evidence="10 11" key="1">
    <citation type="submission" date="2017-02" db="EMBL/GenBank/DDBJ databases">
        <authorList>
            <person name="Peterson S.W."/>
        </authorList>
    </citation>
    <scope>NUCLEOTIDE SEQUENCE [LARGE SCALE GENOMIC DNA]</scope>
    <source>
        <strain evidence="10 11">B Mb 05.01</strain>
    </source>
</reference>
<keyword evidence="3" id="KW-1003">Cell membrane</keyword>
<protein>
    <submittedName>
        <fullName evidence="10">Sugar ABC transport system, permease protein</fullName>
    </submittedName>
</protein>
<dbReference type="GO" id="GO:0055085">
    <property type="term" value="P:transmembrane transport"/>
    <property type="evidence" value="ECO:0007669"/>
    <property type="project" value="InterPro"/>
</dbReference>
<evidence type="ECO:0000256" key="2">
    <source>
        <dbReference type="ARBA" id="ARBA00022448"/>
    </source>
</evidence>
<feature type="transmembrane region" description="Helical" evidence="7">
    <location>
        <begin position="108"/>
        <end position="131"/>
    </location>
</feature>
<dbReference type="SUPFAM" id="SSF161098">
    <property type="entry name" value="MetI-like"/>
    <property type="match status" value="1"/>
</dbReference>
<feature type="transmembrane region" description="Helical" evidence="7">
    <location>
        <begin position="143"/>
        <end position="163"/>
    </location>
</feature>
<dbReference type="OrthoDB" id="4319190at2"/>
<dbReference type="PANTHER" id="PTHR43005">
    <property type="entry name" value="BLR7065 PROTEIN"/>
    <property type="match status" value="1"/>
</dbReference>
<dbReference type="CDD" id="cd06261">
    <property type="entry name" value="TM_PBP2"/>
    <property type="match status" value="1"/>
</dbReference>
<dbReference type="InterPro" id="IPR035906">
    <property type="entry name" value="MetI-like_sf"/>
</dbReference>
<keyword evidence="6 7" id="KW-0472">Membrane</keyword>
<keyword evidence="5 7" id="KW-1133">Transmembrane helix</keyword>
<dbReference type="Gene3D" id="1.10.3720.10">
    <property type="entry name" value="MetI-like"/>
    <property type="match status" value="1"/>
</dbReference>
<accession>A0A1R4KHJ2</accession>
<organism evidence="10 11">
    <name type="scientific">Microbacterium esteraromaticum</name>
    <dbReference type="NCBI Taxonomy" id="57043"/>
    <lineage>
        <taxon>Bacteria</taxon>
        <taxon>Bacillati</taxon>
        <taxon>Actinomycetota</taxon>
        <taxon>Actinomycetes</taxon>
        <taxon>Micrococcales</taxon>
        <taxon>Microbacteriaceae</taxon>
        <taxon>Microbacterium</taxon>
    </lineage>
</organism>
<sequence>MSIATARREEGFAPSSRRDRTVAPPPPMTPRDPLRRRRRIGLAFTVPSLVFVGIVMAYPLFYLVFLAFHTYRPLRSAEVTPAGLSNFIALFTDSAVANSLAVTLQFTVASVLLEVVIGTLCAVLLATVMLGSRSRGGRLYSRLLGSAYIIPFAVPAIAGAYAWRMLLDAQFGPVNAALGTSTPWLVEHPLLAIIVIDAWKMMPFVIFVMLAAVMSIEPTQYEAAALDGAGALRQLLTITLPSILPIMVITAAFRAVDAFTKVFDTVFATTGGGPGDDTRVFPLLIWRTAFTHLDFGAASAQALAALAISLVFGIALLVSQRRNAR</sequence>
<proteinExistence type="inferred from homology"/>
<evidence type="ECO:0000256" key="6">
    <source>
        <dbReference type="ARBA" id="ARBA00023136"/>
    </source>
</evidence>
<evidence type="ECO:0000256" key="7">
    <source>
        <dbReference type="RuleBase" id="RU363032"/>
    </source>
</evidence>
<feature type="transmembrane region" description="Helical" evidence="7">
    <location>
        <begin position="40"/>
        <end position="68"/>
    </location>
</feature>
<name>A0A1R4KHJ2_9MICO</name>
<feature type="transmembrane region" description="Helical" evidence="7">
    <location>
        <begin position="190"/>
        <end position="214"/>
    </location>
</feature>
<feature type="transmembrane region" description="Helical" evidence="7">
    <location>
        <begin position="235"/>
        <end position="256"/>
    </location>
</feature>
<comment type="similarity">
    <text evidence="7">Belongs to the binding-protein-dependent transport system permease family.</text>
</comment>
<dbReference type="EMBL" id="FUKO01000033">
    <property type="protein sequence ID" value="SJN43791.1"/>
    <property type="molecule type" value="Genomic_DNA"/>
</dbReference>
<evidence type="ECO:0000256" key="1">
    <source>
        <dbReference type="ARBA" id="ARBA00004651"/>
    </source>
</evidence>
<dbReference type="GO" id="GO:0005886">
    <property type="term" value="C:plasma membrane"/>
    <property type="evidence" value="ECO:0007669"/>
    <property type="project" value="UniProtKB-SubCell"/>
</dbReference>
<keyword evidence="4 7" id="KW-0812">Transmembrane</keyword>
<dbReference type="Pfam" id="PF00528">
    <property type="entry name" value="BPD_transp_1"/>
    <property type="match status" value="1"/>
</dbReference>
<feature type="domain" description="ABC transmembrane type-1" evidence="9">
    <location>
        <begin position="100"/>
        <end position="316"/>
    </location>
</feature>
<keyword evidence="2 7" id="KW-0813">Transport</keyword>
<evidence type="ECO:0000313" key="10">
    <source>
        <dbReference type="EMBL" id="SJN43791.1"/>
    </source>
</evidence>
<dbReference type="InterPro" id="IPR000515">
    <property type="entry name" value="MetI-like"/>
</dbReference>
<dbReference type="RefSeq" id="WP_087132647.1">
    <property type="nucleotide sequence ID" value="NZ_FUKO01000033.1"/>
</dbReference>